<keyword evidence="6 7" id="KW-0472">Membrane</keyword>
<reference evidence="9" key="1">
    <citation type="submission" date="2022-05" db="EMBL/GenBank/DDBJ databases">
        <title>Comparative Genomics of Spacecraft Associated Microbes.</title>
        <authorList>
            <person name="Tran M.T."/>
            <person name="Wright A."/>
            <person name="Seuylemezian A."/>
            <person name="Eisen J."/>
            <person name="Coil D."/>
        </authorList>
    </citation>
    <scope>NUCLEOTIDE SEQUENCE</scope>
    <source>
        <strain evidence="9">214.1.1</strain>
    </source>
</reference>
<dbReference type="Proteomes" id="UP001139179">
    <property type="component" value="Unassembled WGS sequence"/>
</dbReference>
<feature type="transmembrane region" description="Helical" evidence="7">
    <location>
        <begin position="395"/>
        <end position="420"/>
    </location>
</feature>
<keyword evidence="10" id="KW-1185">Reference proteome</keyword>
<evidence type="ECO:0000256" key="3">
    <source>
        <dbReference type="ARBA" id="ARBA00022519"/>
    </source>
</evidence>
<sequence length="421" mass="44324">MALMILVFFLLFLVLRVPVVIALGLSSLVYMVLFMDISVIVISQQMISTVNTYALLAIPFFIIAGGLMEAGGISNKIINFANAAVGFFPGGLALVMIVSSMLFASMSGSGVATAAALGSILIPAMVRSGYDRDFSSALQASSAIVGPLIPPSILAVLYAVSVGVSVGDLLLAGLIPGLIMVLCFMILTIIISVKRGYKSDITFSFSRLWKTFLEAIWALLMPVIMIGGIYSGIFTPTEAAAVGCLYSLLVGLFIYKGFSISEIPNVLYKSGLLAAGVMAIVATSAAFSWVITREGLPQLLAEFFTGISSNQMVFLFTAAILLLLVGCFLDSAPAVLIMGPILAPVALEFGVDPVHFGVIVLASMCIGLITPPIGLNLFVVSGVANRPIHKIIPEIGLFFLAAIISLILIILFPALSLVLLN</sequence>
<keyword evidence="4 7" id="KW-0812">Transmembrane</keyword>
<name>A0A9X2DQS9_9BACI</name>
<gene>
    <name evidence="9" type="ORF">M3202_14165</name>
</gene>
<dbReference type="PANTHER" id="PTHR33362:SF3">
    <property type="entry name" value="SIALIC ACID TRAP TRANSPORTER PERMEASE PROTEIN SIAT"/>
    <property type="match status" value="1"/>
</dbReference>
<feature type="transmembrane region" description="Helical" evidence="7">
    <location>
        <begin position="212"/>
        <end position="233"/>
    </location>
</feature>
<keyword evidence="5 7" id="KW-1133">Transmembrane helix</keyword>
<dbReference type="InterPro" id="IPR010656">
    <property type="entry name" value="DctM"/>
</dbReference>
<dbReference type="PANTHER" id="PTHR33362">
    <property type="entry name" value="SIALIC ACID TRAP TRANSPORTER PERMEASE PROTEIN SIAT-RELATED"/>
    <property type="match status" value="1"/>
</dbReference>
<feature type="transmembrane region" description="Helical" evidence="7">
    <location>
        <begin position="270"/>
        <end position="291"/>
    </location>
</feature>
<dbReference type="InterPro" id="IPR004681">
    <property type="entry name" value="TRAP_DctM"/>
</dbReference>
<feature type="transmembrane region" description="Helical" evidence="7">
    <location>
        <begin position="311"/>
        <end position="329"/>
    </location>
</feature>
<feature type="transmembrane region" description="Helical" evidence="7">
    <location>
        <begin position="46"/>
        <end position="68"/>
    </location>
</feature>
<feature type="transmembrane region" description="Helical" evidence="7">
    <location>
        <begin position="334"/>
        <end position="351"/>
    </location>
</feature>
<feature type="transmembrane region" description="Helical" evidence="7">
    <location>
        <begin position="239"/>
        <end position="258"/>
    </location>
</feature>
<evidence type="ECO:0000256" key="2">
    <source>
        <dbReference type="ARBA" id="ARBA00022475"/>
    </source>
</evidence>
<evidence type="ECO:0000256" key="7">
    <source>
        <dbReference type="SAM" id="Phobius"/>
    </source>
</evidence>
<feature type="transmembrane region" description="Helical" evidence="7">
    <location>
        <begin position="110"/>
        <end position="130"/>
    </location>
</feature>
<accession>A0A9X2DQS9</accession>
<feature type="transmembrane region" description="Helical" evidence="7">
    <location>
        <begin position="170"/>
        <end position="191"/>
    </location>
</feature>
<evidence type="ECO:0000256" key="6">
    <source>
        <dbReference type="ARBA" id="ARBA00023136"/>
    </source>
</evidence>
<dbReference type="NCBIfam" id="TIGR00786">
    <property type="entry name" value="dctM"/>
    <property type="match status" value="1"/>
</dbReference>
<evidence type="ECO:0000256" key="1">
    <source>
        <dbReference type="ARBA" id="ARBA00004429"/>
    </source>
</evidence>
<feature type="domain" description="TRAP C4-dicarboxylate transport system permease DctM subunit" evidence="8">
    <location>
        <begin position="6"/>
        <end position="415"/>
    </location>
</feature>
<feature type="transmembrane region" description="Helical" evidence="7">
    <location>
        <begin position="357"/>
        <end position="383"/>
    </location>
</feature>
<evidence type="ECO:0000313" key="10">
    <source>
        <dbReference type="Proteomes" id="UP001139179"/>
    </source>
</evidence>
<comment type="subcellular location">
    <subcellularLocation>
        <location evidence="1">Cell inner membrane</location>
        <topology evidence="1">Multi-pass membrane protein</topology>
    </subcellularLocation>
</comment>
<comment type="caution">
    <text evidence="9">The sequence shown here is derived from an EMBL/GenBank/DDBJ whole genome shotgun (WGS) entry which is preliminary data.</text>
</comment>
<dbReference type="PIRSF" id="PIRSF006066">
    <property type="entry name" value="HI0050"/>
    <property type="match status" value="1"/>
</dbReference>
<keyword evidence="2" id="KW-1003">Cell membrane</keyword>
<evidence type="ECO:0000256" key="4">
    <source>
        <dbReference type="ARBA" id="ARBA00022692"/>
    </source>
</evidence>
<dbReference type="GO" id="GO:0005886">
    <property type="term" value="C:plasma membrane"/>
    <property type="evidence" value="ECO:0007669"/>
    <property type="project" value="UniProtKB-SubCell"/>
</dbReference>
<proteinExistence type="predicted"/>
<dbReference type="EMBL" id="JAMBOL010000013">
    <property type="protein sequence ID" value="MCM3715229.1"/>
    <property type="molecule type" value="Genomic_DNA"/>
</dbReference>
<evidence type="ECO:0000313" key="9">
    <source>
        <dbReference type="EMBL" id="MCM3715229.1"/>
    </source>
</evidence>
<keyword evidence="3" id="KW-0997">Cell inner membrane</keyword>
<organism evidence="9 10">
    <name type="scientific">Halalkalibacter oceani</name>
    <dbReference type="NCBI Taxonomy" id="1653776"/>
    <lineage>
        <taxon>Bacteria</taxon>
        <taxon>Bacillati</taxon>
        <taxon>Bacillota</taxon>
        <taxon>Bacilli</taxon>
        <taxon>Bacillales</taxon>
        <taxon>Bacillaceae</taxon>
        <taxon>Halalkalibacter</taxon>
    </lineage>
</organism>
<protein>
    <submittedName>
        <fullName evidence="9">TRAP transporter large permease</fullName>
    </submittedName>
</protein>
<dbReference type="AlphaFoldDB" id="A0A9X2DQS9"/>
<dbReference type="RefSeq" id="WP_251223984.1">
    <property type="nucleotide sequence ID" value="NZ_JAMBOL010000013.1"/>
</dbReference>
<evidence type="ECO:0000256" key="5">
    <source>
        <dbReference type="ARBA" id="ARBA00022989"/>
    </source>
</evidence>
<feature type="transmembrane region" description="Helical" evidence="7">
    <location>
        <begin position="80"/>
        <end position="104"/>
    </location>
</feature>
<dbReference type="Pfam" id="PF06808">
    <property type="entry name" value="DctM"/>
    <property type="match status" value="1"/>
</dbReference>
<dbReference type="GO" id="GO:0022857">
    <property type="term" value="F:transmembrane transporter activity"/>
    <property type="evidence" value="ECO:0007669"/>
    <property type="project" value="TreeGrafter"/>
</dbReference>
<evidence type="ECO:0000259" key="8">
    <source>
        <dbReference type="Pfam" id="PF06808"/>
    </source>
</evidence>
<feature type="transmembrane region" description="Helical" evidence="7">
    <location>
        <begin position="142"/>
        <end position="164"/>
    </location>
</feature>